<reference evidence="1" key="1">
    <citation type="submission" date="2017-05" db="UniProtKB">
        <authorList>
            <consortium name="EnsemblMetazoa"/>
        </authorList>
    </citation>
    <scope>IDENTIFICATION</scope>
</reference>
<proteinExistence type="predicted"/>
<sequence length="136" mass="13144">FSWNVLNWPWSSSNASFQELSGGEATTGAGAEGVLLGAVGLDGAGATEGAGGEGSAGLGVTVGVGLDGFGLGLISGAGLAAVVGGLAGSEPPGTVGGVGLGYNVHRILYKYTKSLSYTFRFLSSCCQGATPLVGGD</sequence>
<organism evidence="1">
    <name type="scientific">Amphimedon queenslandica</name>
    <name type="common">Sponge</name>
    <dbReference type="NCBI Taxonomy" id="400682"/>
    <lineage>
        <taxon>Eukaryota</taxon>
        <taxon>Metazoa</taxon>
        <taxon>Porifera</taxon>
        <taxon>Demospongiae</taxon>
        <taxon>Heteroscleromorpha</taxon>
        <taxon>Haplosclerida</taxon>
        <taxon>Niphatidae</taxon>
        <taxon>Amphimedon</taxon>
    </lineage>
</organism>
<evidence type="ECO:0000313" key="1">
    <source>
        <dbReference type="EnsemblMetazoa" id="Aqu2.1.33546_001"/>
    </source>
</evidence>
<name>A0A1X7V0R8_AMPQE</name>
<dbReference type="EnsemblMetazoa" id="Aqu2.1.33546_001">
    <property type="protein sequence ID" value="Aqu2.1.33546_001"/>
    <property type="gene ID" value="Aqu2.1.33546"/>
</dbReference>
<accession>A0A1X7V0R8</accession>
<dbReference type="InParanoid" id="A0A1X7V0R8"/>
<protein>
    <submittedName>
        <fullName evidence="1">Uncharacterized protein</fullName>
    </submittedName>
</protein>
<dbReference type="AlphaFoldDB" id="A0A1X7V0R8"/>